<dbReference type="SUPFAM" id="SSF49265">
    <property type="entry name" value="Fibronectin type III"/>
    <property type="match status" value="1"/>
</dbReference>
<protein>
    <recommendedName>
        <fullName evidence="5">Fibronectin type-III domain-containing protein</fullName>
    </recommendedName>
</protein>
<name>A0A1F8DZR9_9BACT</name>
<dbReference type="InterPro" id="IPR036116">
    <property type="entry name" value="FN3_sf"/>
</dbReference>
<evidence type="ECO:0008006" key="5">
    <source>
        <dbReference type="Google" id="ProtNLM"/>
    </source>
</evidence>
<evidence type="ECO:0000256" key="2">
    <source>
        <dbReference type="SAM" id="SignalP"/>
    </source>
</evidence>
<dbReference type="Proteomes" id="UP000176422">
    <property type="component" value="Unassembled WGS sequence"/>
</dbReference>
<feature type="chain" id="PRO_5009535289" description="Fibronectin type-III domain-containing protein" evidence="2">
    <location>
        <begin position="23"/>
        <end position="538"/>
    </location>
</feature>
<evidence type="ECO:0000313" key="4">
    <source>
        <dbReference type="Proteomes" id="UP000176422"/>
    </source>
</evidence>
<dbReference type="STRING" id="1802559.A2372_02515"/>
<feature type="transmembrane region" description="Helical" evidence="1">
    <location>
        <begin position="508"/>
        <end position="527"/>
    </location>
</feature>
<evidence type="ECO:0000313" key="3">
    <source>
        <dbReference type="EMBL" id="OGM93255.1"/>
    </source>
</evidence>
<dbReference type="EMBL" id="MGIT01000001">
    <property type="protein sequence ID" value="OGM93255.1"/>
    <property type="molecule type" value="Genomic_DNA"/>
</dbReference>
<keyword evidence="2" id="KW-0732">Signal</keyword>
<gene>
    <name evidence="3" type="ORF">A2372_02515</name>
</gene>
<dbReference type="Gene3D" id="2.60.40.10">
    <property type="entry name" value="Immunoglobulins"/>
    <property type="match status" value="1"/>
</dbReference>
<keyword evidence="1" id="KW-1133">Transmembrane helix</keyword>
<comment type="caution">
    <text evidence="3">The sequence shown here is derived from an EMBL/GenBank/DDBJ whole genome shotgun (WGS) entry which is preliminary data.</text>
</comment>
<proteinExistence type="predicted"/>
<dbReference type="AlphaFoldDB" id="A0A1F8DZR9"/>
<keyword evidence="1" id="KW-0472">Membrane</keyword>
<reference evidence="3 4" key="1">
    <citation type="journal article" date="2016" name="Nat. Commun.">
        <title>Thousands of microbial genomes shed light on interconnected biogeochemical processes in an aquifer system.</title>
        <authorList>
            <person name="Anantharaman K."/>
            <person name="Brown C.T."/>
            <person name="Hug L.A."/>
            <person name="Sharon I."/>
            <person name="Castelle C.J."/>
            <person name="Probst A.J."/>
            <person name="Thomas B.C."/>
            <person name="Singh A."/>
            <person name="Wilkins M.J."/>
            <person name="Karaoz U."/>
            <person name="Brodie E.L."/>
            <person name="Williams K.H."/>
            <person name="Hubbard S.S."/>
            <person name="Banfield J.F."/>
        </authorList>
    </citation>
    <scope>NUCLEOTIDE SEQUENCE [LARGE SCALE GENOMIC DNA]</scope>
</reference>
<organism evidence="3 4">
    <name type="scientific">Candidatus Wolfebacteria bacterium RIFOXYB1_FULL_54_12</name>
    <dbReference type="NCBI Taxonomy" id="1802559"/>
    <lineage>
        <taxon>Bacteria</taxon>
        <taxon>Candidatus Wolfeibacteriota</taxon>
    </lineage>
</organism>
<evidence type="ECO:0000256" key="1">
    <source>
        <dbReference type="SAM" id="Phobius"/>
    </source>
</evidence>
<keyword evidence="1" id="KW-0812">Transmembrane</keyword>
<feature type="signal peptide" evidence="2">
    <location>
        <begin position="1"/>
        <end position="22"/>
    </location>
</feature>
<dbReference type="InterPro" id="IPR013783">
    <property type="entry name" value="Ig-like_fold"/>
</dbReference>
<sequence>MKKLSIFIVIGIVLLMPSASFAAEEKFYEFATDAGVPVEVPSGSVAVQEVTIYNDFIDAVDLWYDNAGSSGSVTVALLNAFNTVLTSKTVTAAHATAFYTGQRLHVTFPDTVAIASGSQYKIRLTSSVPQLRLYGIQRIQFIEHNAPATIVDAVGGSTVDGEAQLVAFKFALYEEIDTEGPIITNARGTIFGADTVEVAYNASELVDRKLSYTPIGSGNVSTVDYVDNYSICFEGVFTCSMLIDVQRDTSYAYRLTVRDSWGNESYVDGTFDSWSSTAPTPSDDSPEASTDPLVISNAHVASVTYSSVYITWDTDRAANSAMVISLDPSGTQIVANVTDGTYELVHALSTGRGITANADYYATISSRDESGVVASQVILFTSGSYTTPSEQTEDSPVTPVTAPATTLQASVSQGQGSATISWVPPAGEEPSGGYRIDIIDAQGNLVETRIVPAGTHSVDVTGLAGGEYRVIVYGDEAGILEKIAAPAAISVGKKAGPIDTYELIKRPIVYVPFALFVMLVGGLYWYSKRAKKEIGKRG</sequence>
<accession>A0A1F8DZR9</accession>